<dbReference type="InterPro" id="IPR050450">
    <property type="entry name" value="COX15/CtaA_HemeA_synthase"/>
</dbReference>
<feature type="transmembrane region" description="Helical" evidence="12">
    <location>
        <begin position="220"/>
        <end position="242"/>
    </location>
</feature>
<keyword evidence="2" id="KW-1003">Cell membrane</keyword>
<keyword evidence="10" id="KW-1015">Disulfide bond</keyword>
<keyword evidence="4" id="KW-0479">Metal-binding</keyword>
<feature type="transmembrane region" description="Helical" evidence="12">
    <location>
        <begin position="108"/>
        <end position="131"/>
    </location>
</feature>
<evidence type="ECO:0000313" key="13">
    <source>
        <dbReference type="EMBL" id="RKR74159.1"/>
    </source>
</evidence>
<name>A0A495IEF4_9MICO</name>
<comment type="caution">
    <text evidence="13">The sequence shown here is derived from an EMBL/GenBank/DDBJ whole genome shotgun (WGS) entry which is preliminary data.</text>
</comment>
<gene>
    <name evidence="13" type="ORF">C8E83_1267</name>
</gene>
<evidence type="ECO:0000256" key="10">
    <source>
        <dbReference type="ARBA" id="ARBA00023157"/>
    </source>
</evidence>
<organism evidence="13 14">
    <name type="scientific">Frondihabitans australicus</name>
    <dbReference type="NCBI Taxonomy" id="386892"/>
    <lineage>
        <taxon>Bacteria</taxon>
        <taxon>Bacillati</taxon>
        <taxon>Actinomycetota</taxon>
        <taxon>Actinomycetes</taxon>
        <taxon>Micrococcales</taxon>
        <taxon>Microbacteriaceae</taxon>
        <taxon>Frondihabitans</taxon>
    </lineage>
</organism>
<dbReference type="Proteomes" id="UP000280008">
    <property type="component" value="Unassembled WGS sequence"/>
</dbReference>
<feature type="transmembrane region" description="Helical" evidence="12">
    <location>
        <begin position="274"/>
        <end position="294"/>
    </location>
</feature>
<feature type="transmembrane region" description="Helical" evidence="12">
    <location>
        <begin position="137"/>
        <end position="158"/>
    </location>
</feature>
<evidence type="ECO:0000313" key="14">
    <source>
        <dbReference type="Proteomes" id="UP000280008"/>
    </source>
</evidence>
<evidence type="ECO:0000256" key="1">
    <source>
        <dbReference type="ARBA" id="ARBA00004141"/>
    </source>
</evidence>
<keyword evidence="9 12" id="KW-0472">Membrane</keyword>
<dbReference type="PANTHER" id="PTHR35457:SF1">
    <property type="entry name" value="HEME A SYNTHASE"/>
    <property type="match status" value="1"/>
</dbReference>
<keyword evidence="5 12" id="KW-1133">Transmembrane helix</keyword>
<dbReference type="GO" id="GO:0046872">
    <property type="term" value="F:metal ion binding"/>
    <property type="evidence" value="ECO:0007669"/>
    <property type="project" value="UniProtKB-KW"/>
</dbReference>
<feature type="transmembrane region" description="Helical" evidence="12">
    <location>
        <begin position="23"/>
        <end position="44"/>
    </location>
</feature>
<keyword evidence="8" id="KW-0350">Heme biosynthesis</keyword>
<dbReference type="Pfam" id="PF02628">
    <property type="entry name" value="COX15-CtaA"/>
    <property type="match status" value="1"/>
</dbReference>
<reference evidence="13 14" key="1">
    <citation type="submission" date="2018-10" db="EMBL/GenBank/DDBJ databases">
        <title>Sequencing the genomes of 1000 actinobacteria strains.</title>
        <authorList>
            <person name="Klenk H.-P."/>
        </authorList>
    </citation>
    <scope>NUCLEOTIDE SEQUENCE [LARGE SCALE GENOMIC DNA]</scope>
    <source>
        <strain evidence="13 14">DSM 17894</strain>
    </source>
</reference>
<dbReference type="InterPro" id="IPR003780">
    <property type="entry name" value="COX15/CtaA_fam"/>
</dbReference>
<keyword evidence="7" id="KW-0408">Iron</keyword>
<evidence type="ECO:0000256" key="8">
    <source>
        <dbReference type="ARBA" id="ARBA00023133"/>
    </source>
</evidence>
<keyword evidence="14" id="KW-1185">Reference proteome</keyword>
<feature type="transmembrane region" description="Helical" evidence="12">
    <location>
        <begin position="82"/>
        <end position="101"/>
    </location>
</feature>
<proteinExistence type="predicted"/>
<evidence type="ECO:0000256" key="4">
    <source>
        <dbReference type="ARBA" id="ARBA00022723"/>
    </source>
</evidence>
<evidence type="ECO:0000256" key="3">
    <source>
        <dbReference type="ARBA" id="ARBA00022692"/>
    </source>
</evidence>
<dbReference type="RefSeq" id="WP_121371770.1">
    <property type="nucleotide sequence ID" value="NZ_RBKS01000001.1"/>
</dbReference>
<dbReference type="PANTHER" id="PTHR35457">
    <property type="entry name" value="HEME A SYNTHASE"/>
    <property type="match status" value="1"/>
</dbReference>
<dbReference type="GO" id="GO:0006784">
    <property type="term" value="P:heme A biosynthetic process"/>
    <property type="evidence" value="ECO:0007669"/>
    <property type="project" value="InterPro"/>
</dbReference>
<evidence type="ECO:0000256" key="2">
    <source>
        <dbReference type="ARBA" id="ARBA00022475"/>
    </source>
</evidence>
<comment type="subcellular location">
    <subcellularLocation>
        <location evidence="1">Membrane</location>
        <topology evidence="1">Multi-pass membrane protein</topology>
    </subcellularLocation>
</comment>
<comment type="pathway">
    <text evidence="11">Porphyrin-containing compound metabolism.</text>
</comment>
<keyword evidence="3 12" id="KW-0812">Transmembrane</keyword>
<dbReference type="EMBL" id="RBKS01000001">
    <property type="protein sequence ID" value="RKR74159.1"/>
    <property type="molecule type" value="Genomic_DNA"/>
</dbReference>
<evidence type="ECO:0000256" key="11">
    <source>
        <dbReference type="ARBA" id="ARBA00023444"/>
    </source>
</evidence>
<protein>
    <submittedName>
        <fullName evidence="13">Cytochrome c oxidase assembly protein subunit 15</fullName>
    </submittedName>
</protein>
<evidence type="ECO:0000256" key="6">
    <source>
        <dbReference type="ARBA" id="ARBA00023002"/>
    </source>
</evidence>
<evidence type="ECO:0000256" key="7">
    <source>
        <dbReference type="ARBA" id="ARBA00023004"/>
    </source>
</evidence>
<dbReference type="OrthoDB" id="5241540at2"/>
<keyword evidence="6" id="KW-0560">Oxidoreductase</keyword>
<dbReference type="AlphaFoldDB" id="A0A495IEF4"/>
<evidence type="ECO:0000256" key="9">
    <source>
        <dbReference type="ARBA" id="ARBA00023136"/>
    </source>
</evidence>
<feature type="transmembrane region" description="Helical" evidence="12">
    <location>
        <begin position="178"/>
        <end position="200"/>
    </location>
</feature>
<evidence type="ECO:0000256" key="12">
    <source>
        <dbReference type="SAM" id="Phobius"/>
    </source>
</evidence>
<accession>A0A495IEF4</accession>
<dbReference type="GO" id="GO:0016020">
    <property type="term" value="C:membrane"/>
    <property type="evidence" value="ECO:0007669"/>
    <property type="project" value="UniProtKB-SubCell"/>
</dbReference>
<evidence type="ECO:0000256" key="5">
    <source>
        <dbReference type="ARBA" id="ARBA00022989"/>
    </source>
</evidence>
<sequence>MKPLGRLWSTVWSWLPSGVDRRVVVVAWASLVCQIVLVGTGGLVRLTGSGLGCPTWPQCGDGSFVTTPAMGYHGVIEFGNRMLTFVLVIVVIAAFLSILRFRKVRRDLFWLTFIQGMSIPFQAVLGGISVLAKLNPYVVGSHFIVSMILVRIATTLVYRVTHGPRGTSAATPAWFANVARVTAVFVAITVVLGILTTGAGPHAGDAHTHRNGLDPRVIEVVHAVPAFAVFGLTILLVIATYRLGLPRRLVTMLLAVEVAQIAVGLIQANTGLPSLLVGAHLVLAALLVSAMTAVGHTLQSDVDLTAAPADAAAAAAVR</sequence>
<dbReference type="GO" id="GO:0016491">
    <property type="term" value="F:oxidoreductase activity"/>
    <property type="evidence" value="ECO:0007669"/>
    <property type="project" value="UniProtKB-KW"/>
</dbReference>